<dbReference type="PANTHER" id="PTHR31149">
    <property type="entry name" value="EXPRESSED PROTEIN"/>
    <property type="match status" value="1"/>
</dbReference>
<organism evidence="1">
    <name type="scientific">Sesamum calycinum</name>
    <dbReference type="NCBI Taxonomy" id="2727403"/>
    <lineage>
        <taxon>Eukaryota</taxon>
        <taxon>Viridiplantae</taxon>
        <taxon>Streptophyta</taxon>
        <taxon>Embryophyta</taxon>
        <taxon>Tracheophyta</taxon>
        <taxon>Spermatophyta</taxon>
        <taxon>Magnoliopsida</taxon>
        <taxon>eudicotyledons</taxon>
        <taxon>Gunneridae</taxon>
        <taxon>Pentapetalae</taxon>
        <taxon>asterids</taxon>
        <taxon>lamiids</taxon>
        <taxon>Lamiales</taxon>
        <taxon>Pedaliaceae</taxon>
        <taxon>Sesamum</taxon>
    </lineage>
</organism>
<dbReference type="GO" id="GO:0005886">
    <property type="term" value="C:plasma membrane"/>
    <property type="evidence" value="ECO:0007669"/>
    <property type="project" value="TreeGrafter"/>
</dbReference>
<dbReference type="EMBL" id="JACGWM010000010">
    <property type="protein sequence ID" value="KAL0346455.1"/>
    <property type="molecule type" value="Genomic_DNA"/>
</dbReference>
<name>A0AAW2NRG4_9LAMI</name>
<protein>
    <submittedName>
        <fullName evidence="1">Uncharacterized protein</fullName>
    </submittedName>
</protein>
<feature type="non-terminal residue" evidence="1">
    <location>
        <position position="168"/>
    </location>
</feature>
<dbReference type="PANTHER" id="PTHR31149:SF7">
    <property type="entry name" value="EXPRESSED PROTEIN"/>
    <property type="match status" value="1"/>
</dbReference>
<proteinExistence type="predicted"/>
<dbReference type="AlphaFoldDB" id="A0AAW2NRG4"/>
<sequence>MDCLLTVQVYGLFTMKSNLHPKKLMSSCNSSADDHKDVEIQGQSVDFENRYNIGATSMSKNVKGSENLIHSQDEESMELYSRATAQEKEILYLKERIALASVKEPQLLKEKYTLERKSAELRMIKIPSGPSAQFVLTCSNGSSYPFSTNNDIRLRDTLVLTMRIFQNK</sequence>
<accession>A0AAW2NRG4</accession>
<reference evidence="1" key="1">
    <citation type="submission" date="2020-06" db="EMBL/GenBank/DDBJ databases">
        <authorList>
            <person name="Li T."/>
            <person name="Hu X."/>
            <person name="Zhang T."/>
            <person name="Song X."/>
            <person name="Zhang H."/>
            <person name="Dai N."/>
            <person name="Sheng W."/>
            <person name="Hou X."/>
            <person name="Wei L."/>
        </authorList>
    </citation>
    <scope>NUCLEOTIDE SEQUENCE</scope>
    <source>
        <strain evidence="1">KEN8</strain>
        <tissue evidence="1">Leaf</tissue>
    </source>
</reference>
<comment type="caution">
    <text evidence="1">The sequence shown here is derived from an EMBL/GenBank/DDBJ whole genome shotgun (WGS) entry which is preliminary data.</text>
</comment>
<gene>
    <name evidence="1" type="ORF">Scaly_1661500</name>
</gene>
<evidence type="ECO:0000313" key="1">
    <source>
        <dbReference type="EMBL" id="KAL0346455.1"/>
    </source>
</evidence>
<reference evidence="1" key="2">
    <citation type="journal article" date="2024" name="Plant">
        <title>Genomic evolution and insights into agronomic trait innovations of Sesamum species.</title>
        <authorList>
            <person name="Miao H."/>
            <person name="Wang L."/>
            <person name="Qu L."/>
            <person name="Liu H."/>
            <person name="Sun Y."/>
            <person name="Le M."/>
            <person name="Wang Q."/>
            <person name="Wei S."/>
            <person name="Zheng Y."/>
            <person name="Lin W."/>
            <person name="Duan Y."/>
            <person name="Cao H."/>
            <person name="Xiong S."/>
            <person name="Wang X."/>
            <person name="Wei L."/>
            <person name="Li C."/>
            <person name="Ma Q."/>
            <person name="Ju M."/>
            <person name="Zhao R."/>
            <person name="Li G."/>
            <person name="Mu C."/>
            <person name="Tian Q."/>
            <person name="Mei H."/>
            <person name="Zhang T."/>
            <person name="Gao T."/>
            <person name="Zhang H."/>
        </authorList>
    </citation>
    <scope>NUCLEOTIDE SEQUENCE</scope>
    <source>
        <strain evidence="1">KEN8</strain>
    </source>
</reference>